<dbReference type="HOGENOM" id="CLU_3306606_0_0_10"/>
<protein>
    <submittedName>
        <fullName evidence="1">Uncharacterized protein</fullName>
    </submittedName>
</protein>
<dbReference type="AlphaFoldDB" id="E4MP47"/>
<name>E4MP47_CAPOC</name>
<reference evidence="1 2" key="1">
    <citation type="submission" date="2010-10" db="EMBL/GenBank/DDBJ databases">
        <authorList>
            <person name="Muzny D."/>
            <person name="Qin X."/>
            <person name="Deng J."/>
            <person name="Jiang H."/>
            <person name="Liu Y."/>
            <person name="Qu J."/>
            <person name="Song X.-Z."/>
            <person name="Zhang L."/>
            <person name="Thornton R."/>
            <person name="Coyle M."/>
            <person name="Francisco L."/>
            <person name="Jackson L."/>
            <person name="Javaid M."/>
            <person name="Korchina V."/>
            <person name="Kovar C."/>
            <person name="Mata R."/>
            <person name="Mathew T."/>
            <person name="Ngo R."/>
            <person name="Nguyen L."/>
            <person name="Nguyen N."/>
            <person name="Okwuonu G."/>
            <person name="Ongeri F."/>
            <person name="Pham C."/>
            <person name="Simmons D."/>
            <person name="Wilczek-Boney K."/>
            <person name="Hale W."/>
            <person name="Jakkamsetti A."/>
            <person name="Pham P."/>
            <person name="Ruth R."/>
            <person name="San Lucas F."/>
            <person name="Warren J."/>
            <person name="Zhang J."/>
            <person name="Zhao Z."/>
            <person name="Zhou C."/>
            <person name="Zhu D."/>
            <person name="Lee S."/>
            <person name="Bess C."/>
            <person name="Blankenburg K."/>
            <person name="Forbes L."/>
            <person name="Fu Q."/>
            <person name="Gubbala S."/>
            <person name="Hirani K."/>
            <person name="Jayaseelan J.C."/>
            <person name="Lara F."/>
            <person name="Munidasa M."/>
            <person name="Palculict T."/>
            <person name="Patil S."/>
            <person name="Pu L.-L."/>
            <person name="Saada N."/>
            <person name="Tang L."/>
            <person name="Weissenberger G."/>
            <person name="Zhu Y."/>
            <person name="Hemphill L."/>
            <person name="Shang Y."/>
            <person name="Youmans B."/>
            <person name="Ayvaz T."/>
            <person name="Ross M."/>
            <person name="Santibanez J."/>
            <person name="Aqrawi P."/>
            <person name="Gross S."/>
            <person name="Joshi V."/>
            <person name="Fowler G."/>
            <person name="Nazareth L."/>
            <person name="Reid J."/>
            <person name="Worley K."/>
            <person name="Petrosino J."/>
            <person name="Highlander S."/>
            <person name="Gibbs R."/>
        </authorList>
    </citation>
    <scope>NUCLEOTIDE SEQUENCE [LARGE SCALE GENOMIC DNA]</scope>
    <source>
        <strain evidence="1 2">F0287</strain>
    </source>
</reference>
<gene>
    <name evidence="1" type="ORF">HMPREF1977_0157</name>
</gene>
<evidence type="ECO:0000313" key="1">
    <source>
        <dbReference type="EMBL" id="EFS98514.1"/>
    </source>
</evidence>
<sequence length="39" mass="4372">MFETLAKFIQKTVQAARAVVAGQASRKRMNKEMIKISCS</sequence>
<dbReference type="EMBL" id="AEOH01000004">
    <property type="protein sequence ID" value="EFS98514.1"/>
    <property type="molecule type" value="Genomic_DNA"/>
</dbReference>
<proteinExistence type="predicted"/>
<dbReference type="Proteomes" id="UP000005391">
    <property type="component" value="Unassembled WGS sequence"/>
</dbReference>
<organism evidence="1 2">
    <name type="scientific">Capnocytophaga ochracea F0287</name>
    <dbReference type="NCBI Taxonomy" id="873517"/>
    <lineage>
        <taxon>Bacteria</taxon>
        <taxon>Pseudomonadati</taxon>
        <taxon>Bacteroidota</taxon>
        <taxon>Flavobacteriia</taxon>
        <taxon>Flavobacteriales</taxon>
        <taxon>Flavobacteriaceae</taxon>
        <taxon>Capnocytophaga</taxon>
    </lineage>
</organism>
<comment type="caution">
    <text evidence="1">The sequence shown here is derived from an EMBL/GenBank/DDBJ whole genome shotgun (WGS) entry which is preliminary data.</text>
</comment>
<evidence type="ECO:0000313" key="2">
    <source>
        <dbReference type="Proteomes" id="UP000005391"/>
    </source>
</evidence>
<accession>E4MP47</accession>